<dbReference type="GO" id="GO:0008270">
    <property type="term" value="F:zinc ion binding"/>
    <property type="evidence" value="ECO:0007669"/>
    <property type="project" value="UniProtKB-KW"/>
</dbReference>
<keyword evidence="8" id="KW-1185">Reference proteome</keyword>
<dbReference type="InterPro" id="IPR013083">
    <property type="entry name" value="Znf_RING/FYVE/PHD"/>
</dbReference>
<accession>A0A9J6EDF4</accession>
<evidence type="ECO:0000259" key="6">
    <source>
        <dbReference type="PROSITE" id="PS50089"/>
    </source>
</evidence>
<dbReference type="PROSITE" id="PS50089">
    <property type="entry name" value="ZF_RING_2"/>
    <property type="match status" value="1"/>
</dbReference>
<evidence type="ECO:0000256" key="3">
    <source>
        <dbReference type="ARBA" id="ARBA00022833"/>
    </source>
</evidence>
<dbReference type="Proteomes" id="UP000821866">
    <property type="component" value="Chromosome 3"/>
</dbReference>
<keyword evidence="3" id="KW-0862">Zinc</keyword>
<reference evidence="7" key="1">
    <citation type="journal article" date="2020" name="Cell">
        <title>Large-Scale Comparative Analyses of Tick Genomes Elucidate Their Genetic Diversity and Vector Capacities.</title>
        <authorList>
            <consortium name="Tick Genome and Microbiome Consortium (TIGMIC)"/>
            <person name="Jia N."/>
            <person name="Wang J."/>
            <person name="Shi W."/>
            <person name="Du L."/>
            <person name="Sun Y."/>
            <person name="Zhan W."/>
            <person name="Jiang J.F."/>
            <person name="Wang Q."/>
            <person name="Zhang B."/>
            <person name="Ji P."/>
            <person name="Bell-Sakyi L."/>
            <person name="Cui X.M."/>
            <person name="Yuan T.T."/>
            <person name="Jiang B.G."/>
            <person name="Yang W.F."/>
            <person name="Lam T.T."/>
            <person name="Chang Q.C."/>
            <person name="Ding S.J."/>
            <person name="Wang X.J."/>
            <person name="Zhu J.G."/>
            <person name="Ruan X.D."/>
            <person name="Zhao L."/>
            <person name="Wei J.T."/>
            <person name="Ye R.Z."/>
            <person name="Que T.C."/>
            <person name="Du C.H."/>
            <person name="Zhou Y.H."/>
            <person name="Cheng J.X."/>
            <person name="Dai P.F."/>
            <person name="Guo W.B."/>
            <person name="Han X.H."/>
            <person name="Huang E.J."/>
            <person name="Li L.F."/>
            <person name="Wei W."/>
            <person name="Gao Y.C."/>
            <person name="Liu J.Z."/>
            <person name="Shao H.Z."/>
            <person name="Wang X."/>
            <person name="Wang C.C."/>
            <person name="Yang T.C."/>
            <person name="Huo Q.B."/>
            <person name="Li W."/>
            <person name="Chen H.Y."/>
            <person name="Chen S.E."/>
            <person name="Zhou L.G."/>
            <person name="Ni X.B."/>
            <person name="Tian J.H."/>
            <person name="Sheng Y."/>
            <person name="Liu T."/>
            <person name="Pan Y.S."/>
            <person name="Xia L.Y."/>
            <person name="Li J."/>
            <person name="Zhao F."/>
            <person name="Cao W.C."/>
        </authorList>
    </citation>
    <scope>NUCLEOTIDE SEQUENCE</scope>
    <source>
        <strain evidence="7">Rmic-2018</strain>
    </source>
</reference>
<dbReference type="EMBL" id="JABSTU010000005">
    <property type="protein sequence ID" value="KAH8032263.1"/>
    <property type="molecule type" value="Genomic_DNA"/>
</dbReference>
<dbReference type="InterPro" id="IPR017907">
    <property type="entry name" value="Znf_RING_CS"/>
</dbReference>
<sequence length="324" mass="36021">MDAARLHARYTVSGFSSEYDWRPIVFEEPVDARKICASCRVLSRSTALLGCAHALCEPCYVTSLENGQRCPMDEASYVEASVDSTQSPATAVTQKFRGPACVTTETLVLPNTDVKLPVSKERRSHRSVQRTEPGRRLGEASDTFPRRSRGFQYNLETKLNSLVEHVHSRETSGVSKSELINTAVSLLRSVGLLSLSATWRPRGLAVLVSRVHYFTRQAPEYAEEVYSAPSNVCGYSLRLGVRCEHKLVSPTKSVGDNGKNKQDLVLRFKVQLCPAAANSALQWPFRKSLTFSVMHPQDSTKEVRFFLNTSMMSSEPAFPDAHLC</sequence>
<evidence type="ECO:0000256" key="1">
    <source>
        <dbReference type="ARBA" id="ARBA00022723"/>
    </source>
</evidence>
<keyword evidence="2 4" id="KW-0863">Zinc-finger</keyword>
<evidence type="ECO:0000256" key="4">
    <source>
        <dbReference type="PROSITE-ProRule" id="PRU00175"/>
    </source>
</evidence>
<dbReference type="AlphaFoldDB" id="A0A9J6EDF4"/>
<organism evidence="7 8">
    <name type="scientific">Rhipicephalus microplus</name>
    <name type="common">Cattle tick</name>
    <name type="synonym">Boophilus microplus</name>
    <dbReference type="NCBI Taxonomy" id="6941"/>
    <lineage>
        <taxon>Eukaryota</taxon>
        <taxon>Metazoa</taxon>
        <taxon>Ecdysozoa</taxon>
        <taxon>Arthropoda</taxon>
        <taxon>Chelicerata</taxon>
        <taxon>Arachnida</taxon>
        <taxon>Acari</taxon>
        <taxon>Parasitiformes</taxon>
        <taxon>Ixodida</taxon>
        <taxon>Ixodoidea</taxon>
        <taxon>Ixodidae</taxon>
        <taxon>Rhipicephalinae</taxon>
        <taxon>Rhipicephalus</taxon>
        <taxon>Boophilus</taxon>
    </lineage>
</organism>
<evidence type="ECO:0000256" key="2">
    <source>
        <dbReference type="ARBA" id="ARBA00022771"/>
    </source>
</evidence>
<dbReference type="InterPro" id="IPR008974">
    <property type="entry name" value="TRAF-like"/>
</dbReference>
<reference evidence="7" key="2">
    <citation type="submission" date="2021-09" db="EMBL/GenBank/DDBJ databases">
        <authorList>
            <person name="Jia N."/>
            <person name="Wang J."/>
            <person name="Shi W."/>
            <person name="Du L."/>
            <person name="Sun Y."/>
            <person name="Zhan W."/>
            <person name="Jiang J."/>
            <person name="Wang Q."/>
            <person name="Zhang B."/>
            <person name="Ji P."/>
            <person name="Sakyi L.B."/>
            <person name="Cui X."/>
            <person name="Yuan T."/>
            <person name="Jiang B."/>
            <person name="Yang W."/>
            <person name="Lam T.T.-Y."/>
            <person name="Chang Q."/>
            <person name="Ding S."/>
            <person name="Wang X."/>
            <person name="Zhu J."/>
            <person name="Ruan X."/>
            <person name="Zhao L."/>
            <person name="Wei J."/>
            <person name="Que T."/>
            <person name="Du C."/>
            <person name="Cheng J."/>
            <person name="Dai P."/>
            <person name="Han X."/>
            <person name="Huang E."/>
            <person name="Gao Y."/>
            <person name="Liu J."/>
            <person name="Shao H."/>
            <person name="Ye R."/>
            <person name="Li L."/>
            <person name="Wei W."/>
            <person name="Wang X."/>
            <person name="Wang C."/>
            <person name="Huo Q."/>
            <person name="Li W."/>
            <person name="Guo W."/>
            <person name="Chen H."/>
            <person name="Chen S."/>
            <person name="Zhou L."/>
            <person name="Zhou L."/>
            <person name="Ni X."/>
            <person name="Tian J."/>
            <person name="Zhou Y."/>
            <person name="Sheng Y."/>
            <person name="Liu T."/>
            <person name="Pan Y."/>
            <person name="Xia L."/>
            <person name="Li J."/>
            <person name="Zhao F."/>
            <person name="Cao W."/>
        </authorList>
    </citation>
    <scope>NUCLEOTIDE SEQUENCE</scope>
    <source>
        <strain evidence="7">Rmic-2018</strain>
        <tissue evidence="7">Larvae</tissue>
    </source>
</reference>
<feature type="domain" description="RING-type" evidence="6">
    <location>
        <begin position="36"/>
        <end position="74"/>
    </location>
</feature>
<dbReference type="PROSITE" id="PS00518">
    <property type="entry name" value="ZF_RING_1"/>
    <property type="match status" value="1"/>
</dbReference>
<dbReference type="SUPFAM" id="SSF57850">
    <property type="entry name" value="RING/U-box"/>
    <property type="match status" value="1"/>
</dbReference>
<dbReference type="Gene3D" id="2.60.210.10">
    <property type="entry name" value="Apoptosis, Tumor Necrosis Factor Receptor Associated Protein 2, Chain A"/>
    <property type="match status" value="1"/>
</dbReference>
<evidence type="ECO:0000313" key="8">
    <source>
        <dbReference type="Proteomes" id="UP000821866"/>
    </source>
</evidence>
<keyword evidence="1" id="KW-0479">Metal-binding</keyword>
<proteinExistence type="predicted"/>
<dbReference type="Gene3D" id="3.30.40.10">
    <property type="entry name" value="Zinc/RING finger domain, C3HC4 (zinc finger)"/>
    <property type="match status" value="1"/>
</dbReference>
<evidence type="ECO:0000256" key="5">
    <source>
        <dbReference type="SAM" id="MobiDB-lite"/>
    </source>
</evidence>
<comment type="caution">
    <text evidence="7">The sequence shown here is derived from an EMBL/GenBank/DDBJ whole genome shotgun (WGS) entry which is preliminary data.</text>
</comment>
<evidence type="ECO:0000313" key="7">
    <source>
        <dbReference type="EMBL" id="KAH8032263.1"/>
    </source>
</evidence>
<dbReference type="InterPro" id="IPR001841">
    <property type="entry name" value="Znf_RING"/>
</dbReference>
<gene>
    <name evidence="7" type="ORF">HPB51_024040</name>
</gene>
<feature type="region of interest" description="Disordered" evidence="5">
    <location>
        <begin position="119"/>
        <end position="145"/>
    </location>
</feature>
<name>A0A9J6EDF4_RHIMP</name>
<protein>
    <recommendedName>
        <fullName evidence="6">RING-type domain-containing protein</fullName>
    </recommendedName>
</protein>